<sequence>MRIVRAMPESLSAVSLKNAVKGGDLSRAAFTSKRKRNEEFYN</sequence>
<protein>
    <submittedName>
        <fullName evidence="1">Uncharacterized protein</fullName>
    </submittedName>
</protein>
<reference evidence="1" key="1">
    <citation type="journal article" date="2021" name="Proc. Natl. Acad. Sci. U.S.A.">
        <title>A Catalog of Tens of Thousands of Viruses from Human Metagenomes Reveals Hidden Associations with Chronic Diseases.</title>
        <authorList>
            <person name="Tisza M.J."/>
            <person name="Buck C.B."/>
        </authorList>
    </citation>
    <scope>NUCLEOTIDE SEQUENCE</scope>
    <source>
        <strain evidence="1">Ctnhb8</strain>
    </source>
</reference>
<organism evidence="1">
    <name type="scientific">Myoviridae sp. ctnhb8</name>
    <dbReference type="NCBI Taxonomy" id="2825171"/>
    <lineage>
        <taxon>Viruses</taxon>
        <taxon>Duplodnaviria</taxon>
        <taxon>Heunggongvirae</taxon>
        <taxon>Uroviricota</taxon>
        <taxon>Caudoviricetes</taxon>
    </lineage>
</organism>
<evidence type="ECO:0000313" key="1">
    <source>
        <dbReference type="EMBL" id="DAG04991.1"/>
    </source>
</evidence>
<name>A0A8S5VED0_9CAUD</name>
<dbReference type="EMBL" id="BK016247">
    <property type="protein sequence ID" value="DAG04991.1"/>
    <property type="molecule type" value="Genomic_DNA"/>
</dbReference>
<proteinExistence type="predicted"/>
<accession>A0A8S5VED0</accession>